<protein>
    <recommendedName>
        <fullName evidence="6">TVP38/TMEM64 family membrane protein</fullName>
    </recommendedName>
</protein>
<evidence type="ECO:0000259" key="7">
    <source>
        <dbReference type="Pfam" id="PF09335"/>
    </source>
</evidence>
<comment type="similarity">
    <text evidence="6">Belongs to the TVP38/TMEM64 family.</text>
</comment>
<gene>
    <name evidence="8" type="ORF">HLUCCX14_00900</name>
</gene>
<keyword evidence="2 6" id="KW-1003">Cell membrane</keyword>
<dbReference type="PANTHER" id="PTHR12677">
    <property type="entry name" value="GOLGI APPARATUS MEMBRANE PROTEIN TVP38-RELATED"/>
    <property type="match status" value="1"/>
</dbReference>
<keyword evidence="4 6" id="KW-1133">Transmembrane helix</keyword>
<evidence type="ECO:0000256" key="1">
    <source>
        <dbReference type="ARBA" id="ARBA00004651"/>
    </source>
</evidence>
<dbReference type="AlphaFoldDB" id="A0A0P8BAV3"/>
<dbReference type="InterPro" id="IPR015414">
    <property type="entry name" value="TMEM64"/>
</dbReference>
<organism evidence="8 9">
    <name type="scientific">Marinobacter excellens HL-55</name>
    <dbReference type="NCBI Taxonomy" id="1305731"/>
    <lineage>
        <taxon>Bacteria</taxon>
        <taxon>Pseudomonadati</taxon>
        <taxon>Pseudomonadota</taxon>
        <taxon>Gammaproteobacteria</taxon>
        <taxon>Pseudomonadales</taxon>
        <taxon>Marinobacteraceae</taxon>
        <taxon>Marinobacter</taxon>
    </lineage>
</organism>
<feature type="transmembrane region" description="Helical" evidence="6">
    <location>
        <begin position="160"/>
        <end position="178"/>
    </location>
</feature>
<sequence length="222" mass="23600">MTLRLAIIAVVLIALAASWWLLQTLGMPSELSPDALAKWLQSQGVAGPVLLMLLMVIAVVVGPIPTLPVSATAGLAFGVIGGTTIAASGALIGALIAFWVARSLGREAICQRFPDNPILARDGSQRFLTLAIVITRLIPVFSFALISYAAGVTAIHTWRFAIATLIGMLPMTVVFAGLGTTFTLNPALTVIAGLAIIAVMVWLPWSLSRHPDSRLAHWLRFR</sequence>
<comment type="caution">
    <text evidence="8">The sequence shown here is derived from an EMBL/GenBank/DDBJ whole genome shotgun (WGS) entry which is preliminary data.</text>
</comment>
<accession>A0A0P8BAV3</accession>
<evidence type="ECO:0000313" key="8">
    <source>
        <dbReference type="EMBL" id="KPQ30660.1"/>
    </source>
</evidence>
<dbReference type="OrthoDB" id="9812980at2"/>
<dbReference type="GO" id="GO:0005886">
    <property type="term" value="C:plasma membrane"/>
    <property type="evidence" value="ECO:0007669"/>
    <property type="project" value="UniProtKB-SubCell"/>
</dbReference>
<keyword evidence="3 6" id="KW-0812">Transmembrane</keyword>
<name>A0A0P8BAV3_9GAMM</name>
<feature type="transmembrane region" description="Helical" evidence="6">
    <location>
        <begin position="73"/>
        <end position="99"/>
    </location>
</feature>
<dbReference type="STRING" id="1305731.GCA_000934705_02872"/>
<proteinExistence type="inferred from homology"/>
<feature type="transmembrane region" description="Helical" evidence="6">
    <location>
        <begin position="184"/>
        <end position="205"/>
    </location>
</feature>
<feature type="domain" description="VTT" evidence="7">
    <location>
        <begin position="64"/>
        <end position="180"/>
    </location>
</feature>
<evidence type="ECO:0000256" key="5">
    <source>
        <dbReference type="ARBA" id="ARBA00023136"/>
    </source>
</evidence>
<dbReference type="InterPro" id="IPR032816">
    <property type="entry name" value="VTT_dom"/>
</dbReference>
<dbReference type="EMBL" id="LJZQ01000001">
    <property type="protein sequence ID" value="KPQ30660.1"/>
    <property type="molecule type" value="Genomic_DNA"/>
</dbReference>
<dbReference type="Proteomes" id="UP000050416">
    <property type="component" value="Unassembled WGS sequence"/>
</dbReference>
<comment type="subcellular location">
    <subcellularLocation>
        <location evidence="1 6">Cell membrane</location>
        <topology evidence="1 6">Multi-pass membrane protein</topology>
    </subcellularLocation>
</comment>
<evidence type="ECO:0000256" key="3">
    <source>
        <dbReference type="ARBA" id="ARBA00022692"/>
    </source>
</evidence>
<evidence type="ECO:0000256" key="6">
    <source>
        <dbReference type="RuleBase" id="RU366058"/>
    </source>
</evidence>
<feature type="transmembrane region" description="Helical" evidence="6">
    <location>
        <begin position="127"/>
        <end position="148"/>
    </location>
</feature>
<reference evidence="8 9" key="1">
    <citation type="submission" date="2015-09" db="EMBL/GenBank/DDBJ databases">
        <title>Identification and resolution of microdiversity through metagenomic sequencing of parallel consortia.</title>
        <authorList>
            <person name="Nelson W.C."/>
            <person name="Romine M.F."/>
            <person name="Lindemann S.R."/>
        </authorList>
    </citation>
    <scope>NUCLEOTIDE SEQUENCE [LARGE SCALE GENOMIC DNA]</scope>
    <source>
        <strain evidence="8">HL-55</strain>
    </source>
</reference>
<feature type="transmembrane region" description="Helical" evidence="6">
    <location>
        <begin position="40"/>
        <end position="61"/>
    </location>
</feature>
<dbReference type="PANTHER" id="PTHR12677:SF59">
    <property type="entry name" value="GOLGI APPARATUS MEMBRANE PROTEIN TVP38-RELATED"/>
    <property type="match status" value="1"/>
</dbReference>
<dbReference type="PATRIC" id="fig|1305731.5.peg.1554"/>
<keyword evidence="5 6" id="KW-0472">Membrane</keyword>
<evidence type="ECO:0000256" key="2">
    <source>
        <dbReference type="ARBA" id="ARBA00022475"/>
    </source>
</evidence>
<evidence type="ECO:0000256" key="4">
    <source>
        <dbReference type="ARBA" id="ARBA00022989"/>
    </source>
</evidence>
<evidence type="ECO:0000313" key="9">
    <source>
        <dbReference type="Proteomes" id="UP000050416"/>
    </source>
</evidence>
<dbReference type="Pfam" id="PF09335">
    <property type="entry name" value="VTT_dom"/>
    <property type="match status" value="1"/>
</dbReference>